<sequence length="148" mass="15377">MNLFSAILASSTIFTPILAAAIAEDIIVRQNEVAPLERRQILEPASACAESLLCCNSLSSASDPGITQLLALLGISADSGYYVGLACTPIIGIDANAGSECNAQPVCCWWGAQYTKLLGQEMSPPGMWGGDDDLPQSSDIGMGHGMGL</sequence>
<keyword evidence="8" id="KW-1185">Reference proteome</keyword>
<evidence type="ECO:0000256" key="6">
    <source>
        <dbReference type="RuleBase" id="RU365009"/>
    </source>
</evidence>
<feature type="chain" id="PRO_5018809807" description="Hydrophobin" evidence="6">
    <location>
        <begin position="20"/>
        <end position="148"/>
    </location>
</feature>
<dbReference type="InParanoid" id="A0A409VU38"/>
<dbReference type="GO" id="GO:0005199">
    <property type="term" value="F:structural constituent of cell wall"/>
    <property type="evidence" value="ECO:0007669"/>
    <property type="project" value="InterPro"/>
</dbReference>
<comment type="caution">
    <text evidence="7">The sequence shown here is derived from an EMBL/GenBank/DDBJ whole genome shotgun (WGS) entry which is preliminary data.</text>
</comment>
<dbReference type="EMBL" id="NHYE01005564">
    <property type="protein sequence ID" value="PPQ69716.1"/>
    <property type="molecule type" value="Genomic_DNA"/>
</dbReference>
<keyword evidence="6" id="KW-0732">Signal</keyword>
<dbReference type="SMART" id="SM00075">
    <property type="entry name" value="HYDRO"/>
    <property type="match status" value="1"/>
</dbReference>
<accession>A0A409VU38</accession>
<dbReference type="AlphaFoldDB" id="A0A409VU38"/>
<evidence type="ECO:0000313" key="7">
    <source>
        <dbReference type="EMBL" id="PPQ69716.1"/>
    </source>
</evidence>
<keyword evidence="4 6" id="KW-0964">Secreted</keyword>
<keyword evidence="3 6" id="KW-0134">Cell wall</keyword>
<evidence type="ECO:0000313" key="8">
    <source>
        <dbReference type="Proteomes" id="UP000284706"/>
    </source>
</evidence>
<dbReference type="CDD" id="cd23507">
    <property type="entry name" value="hydrophobin_I"/>
    <property type="match status" value="1"/>
</dbReference>
<reference evidence="7 8" key="1">
    <citation type="journal article" date="2018" name="Evol. Lett.">
        <title>Horizontal gene cluster transfer increased hallucinogenic mushroom diversity.</title>
        <authorList>
            <person name="Reynolds H.T."/>
            <person name="Vijayakumar V."/>
            <person name="Gluck-Thaler E."/>
            <person name="Korotkin H.B."/>
            <person name="Matheny P.B."/>
            <person name="Slot J.C."/>
        </authorList>
    </citation>
    <scope>NUCLEOTIDE SEQUENCE [LARGE SCALE GENOMIC DNA]</scope>
    <source>
        <strain evidence="7 8">SRW20</strain>
    </source>
</reference>
<organism evidence="7 8">
    <name type="scientific">Gymnopilus dilepis</name>
    <dbReference type="NCBI Taxonomy" id="231916"/>
    <lineage>
        <taxon>Eukaryota</taxon>
        <taxon>Fungi</taxon>
        <taxon>Dikarya</taxon>
        <taxon>Basidiomycota</taxon>
        <taxon>Agaricomycotina</taxon>
        <taxon>Agaricomycetes</taxon>
        <taxon>Agaricomycetidae</taxon>
        <taxon>Agaricales</taxon>
        <taxon>Agaricineae</taxon>
        <taxon>Hymenogastraceae</taxon>
        <taxon>Gymnopilus</taxon>
    </lineage>
</organism>
<evidence type="ECO:0000256" key="2">
    <source>
        <dbReference type="ARBA" id="ARBA00010446"/>
    </source>
</evidence>
<evidence type="ECO:0000256" key="1">
    <source>
        <dbReference type="ARBA" id="ARBA00004191"/>
    </source>
</evidence>
<evidence type="ECO:0000256" key="4">
    <source>
        <dbReference type="ARBA" id="ARBA00022525"/>
    </source>
</evidence>
<keyword evidence="5 6" id="KW-1015">Disulfide bond</keyword>
<name>A0A409VU38_9AGAR</name>
<feature type="signal peptide" evidence="6">
    <location>
        <begin position="1"/>
        <end position="19"/>
    </location>
</feature>
<evidence type="ECO:0000256" key="5">
    <source>
        <dbReference type="ARBA" id="ARBA00023157"/>
    </source>
</evidence>
<dbReference type="InterPro" id="IPR001338">
    <property type="entry name" value="Class_I_Hydrophobin"/>
</dbReference>
<comment type="subcellular location">
    <subcellularLocation>
        <location evidence="1 6">Secreted</location>
        <location evidence="1 6">Cell wall</location>
    </subcellularLocation>
</comment>
<dbReference type="Pfam" id="PF01185">
    <property type="entry name" value="Hydrophobin"/>
    <property type="match status" value="1"/>
</dbReference>
<comment type="similarity">
    <text evidence="2 6">Belongs to the fungal hydrophobin family.</text>
</comment>
<protein>
    <recommendedName>
        <fullName evidence="6">Hydrophobin</fullName>
    </recommendedName>
</protein>
<gene>
    <name evidence="7" type="ORF">CVT26_001633</name>
</gene>
<dbReference type="GO" id="GO:0009277">
    <property type="term" value="C:fungal-type cell wall"/>
    <property type="evidence" value="ECO:0007669"/>
    <property type="project" value="InterPro"/>
</dbReference>
<evidence type="ECO:0000256" key="3">
    <source>
        <dbReference type="ARBA" id="ARBA00022512"/>
    </source>
</evidence>
<dbReference type="Proteomes" id="UP000284706">
    <property type="component" value="Unassembled WGS sequence"/>
</dbReference>
<proteinExistence type="inferred from homology"/>